<evidence type="ECO:0000256" key="2">
    <source>
        <dbReference type="ARBA" id="ARBA00023002"/>
    </source>
</evidence>
<name>A0A0E9MNG7_9SPHN</name>
<dbReference type="EMBL" id="BBWU01000025">
    <property type="protein sequence ID" value="GAO39043.1"/>
    <property type="molecule type" value="Genomic_DNA"/>
</dbReference>
<evidence type="ECO:0000313" key="8">
    <source>
        <dbReference type="Proteomes" id="UP000033202"/>
    </source>
</evidence>
<dbReference type="PANTHER" id="PTHR11516">
    <property type="entry name" value="PYRUVATE DEHYDROGENASE E1 COMPONENT, ALPHA SUBUNIT BACTERIAL AND ORGANELLAR"/>
    <property type="match status" value="1"/>
</dbReference>
<dbReference type="GO" id="GO:0006086">
    <property type="term" value="P:pyruvate decarboxylation to acetyl-CoA"/>
    <property type="evidence" value="ECO:0007669"/>
    <property type="project" value="TreeGrafter"/>
</dbReference>
<evidence type="ECO:0000256" key="1">
    <source>
        <dbReference type="ARBA" id="ARBA00001964"/>
    </source>
</evidence>
<evidence type="ECO:0000256" key="3">
    <source>
        <dbReference type="ARBA" id="ARBA00023052"/>
    </source>
</evidence>
<sequence>MHSTTSDMRLGPLADPQLFNEPLDLGNGATDALLGYYRSMLKIRLAEEVVADLYVAGEVRCPCHLGIGQEAVAVGVSSALRPTDRVYGGHRSHSHYLAVGGNPAAMIAEIFGKGTGASAGMGGSMHLYAPEVGFHGSVPIVGATIPIAAGAALAAKMDGRGDVAVAYFGDGACEEGILHETLNMASVMRLPVLFVAENNLYSSHLDIKLRQPLDSVARFARANGVEAELVDGNDVVEVARAAERLVRASREGRGPGFIEAVTFRWRGHVGPNEDIDVGVRRSPDELAAWKGRDPIGRLRSALINAKRVAPDSFTLIEEEIRTELRDAVEAARAAPYPPEAALLDMVYANGGQTS</sequence>
<protein>
    <submittedName>
        <fullName evidence="7">Pyruvate dehydrogenase E1 component alpha subunit</fullName>
    </submittedName>
</protein>
<feature type="domain" description="Dehydrogenase E1 component" evidence="6">
    <location>
        <begin position="39"/>
        <end position="337"/>
    </location>
</feature>
<dbReference type="SUPFAM" id="SSF52518">
    <property type="entry name" value="Thiamin diphosphate-binding fold (THDP-binding)"/>
    <property type="match status" value="1"/>
</dbReference>
<comment type="function">
    <text evidence="4">The pyruvate dehydrogenase complex catalyzes the overall conversion of pyruvate to acetyl-CoA and CO(2). It contains multiple copies of three enzymatic components: pyruvate dehydrogenase (E1), dihydrolipoamide acetyltransferase (E2) and lipoamide dehydrogenase (E3).</text>
</comment>
<proteinExistence type="predicted"/>
<accession>A0A0E9MNG7</accession>
<dbReference type="GO" id="GO:0004739">
    <property type="term" value="F:pyruvate dehydrogenase (acetyl-transferring) activity"/>
    <property type="evidence" value="ECO:0007669"/>
    <property type="project" value="UniProtKB-EC"/>
</dbReference>
<keyword evidence="8" id="KW-1185">Reference proteome</keyword>
<dbReference type="CDD" id="cd02000">
    <property type="entry name" value="TPP_E1_PDC_ADC_BCADC"/>
    <property type="match status" value="1"/>
</dbReference>
<dbReference type="RefSeq" id="WP_217995417.1">
    <property type="nucleotide sequence ID" value="NZ_BBWU01000025.1"/>
</dbReference>
<comment type="cofactor">
    <cofactor evidence="1">
        <name>thiamine diphosphate</name>
        <dbReference type="ChEBI" id="CHEBI:58937"/>
    </cofactor>
</comment>
<keyword evidence="3" id="KW-0786">Thiamine pyrophosphate</keyword>
<dbReference type="PANTHER" id="PTHR11516:SF60">
    <property type="entry name" value="PYRUVATE DEHYDROGENASE E1 COMPONENT SUBUNIT ALPHA"/>
    <property type="match status" value="1"/>
</dbReference>
<dbReference type="InterPro" id="IPR001017">
    <property type="entry name" value="DH_E1"/>
</dbReference>
<comment type="caution">
    <text evidence="7">The sequence shown here is derived from an EMBL/GenBank/DDBJ whole genome shotgun (WGS) entry which is preliminary data.</text>
</comment>
<evidence type="ECO:0000313" key="7">
    <source>
        <dbReference type="EMBL" id="GAO39043.1"/>
    </source>
</evidence>
<evidence type="ECO:0000256" key="4">
    <source>
        <dbReference type="ARBA" id="ARBA00025211"/>
    </source>
</evidence>
<evidence type="ECO:0000256" key="5">
    <source>
        <dbReference type="ARBA" id="ARBA00051231"/>
    </source>
</evidence>
<reference evidence="7 8" key="1">
    <citation type="submission" date="2015-04" db="EMBL/GenBank/DDBJ databases">
        <title>Whole genome shotgun sequence of Sphingomonas changbaiensis NBRC 104936.</title>
        <authorList>
            <person name="Katano-Makiyama Y."/>
            <person name="Hosoyama A."/>
            <person name="Hashimoto M."/>
            <person name="Noguchi M."/>
            <person name="Tsuchikane K."/>
            <person name="Ohji S."/>
            <person name="Yamazoe A."/>
            <person name="Ichikawa N."/>
            <person name="Kimura A."/>
            <person name="Fujita N."/>
        </authorList>
    </citation>
    <scope>NUCLEOTIDE SEQUENCE [LARGE SCALE GENOMIC DNA]</scope>
    <source>
        <strain evidence="7 8">NBRC 104936</strain>
    </source>
</reference>
<gene>
    <name evidence="7" type="primary">pdhA</name>
    <name evidence="7" type="ORF">SCH01S_25_00230</name>
</gene>
<dbReference type="InterPro" id="IPR050642">
    <property type="entry name" value="PDH_E1_Alpha_Subunit"/>
</dbReference>
<keyword evidence="2" id="KW-0560">Oxidoreductase</keyword>
<comment type="catalytic activity">
    <reaction evidence="5">
        <text>N(6)-[(R)-lipoyl]-L-lysyl-[protein] + pyruvate + H(+) = N(6)-[(R)-S(8)-acetyldihydrolipoyl]-L-lysyl-[protein] + CO2</text>
        <dbReference type="Rhea" id="RHEA:19189"/>
        <dbReference type="Rhea" id="RHEA-COMP:10474"/>
        <dbReference type="Rhea" id="RHEA-COMP:10478"/>
        <dbReference type="ChEBI" id="CHEBI:15361"/>
        <dbReference type="ChEBI" id="CHEBI:15378"/>
        <dbReference type="ChEBI" id="CHEBI:16526"/>
        <dbReference type="ChEBI" id="CHEBI:83099"/>
        <dbReference type="ChEBI" id="CHEBI:83111"/>
        <dbReference type="EC" id="1.2.4.1"/>
    </reaction>
</comment>
<dbReference type="Pfam" id="PF00676">
    <property type="entry name" value="E1_dh"/>
    <property type="match status" value="1"/>
</dbReference>
<evidence type="ECO:0000259" key="6">
    <source>
        <dbReference type="Pfam" id="PF00676"/>
    </source>
</evidence>
<dbReference type="STRING" id="1219043.SCH01S_25_00230"/>
<dbReference type="Gene3D" id="3.40.50.970">
    <property type="match status" value="1"/>
</dbReference>
<keyword evidence="7" id="KW-0670">Pyruvate</keyword>
<organism evidence="7 8">
    <name type="scientific">Sphingomonas changbaiensis NBRC 104936</name>
    <dbReference type="NCBI Taxonomy" id="1219043"/>
    <lineage>
        <taxon>Bacteria</taxon>
        <taxon>Pseudomonadati</taxon>
        <taxon>Pseudomonadota</taxon>
        <taxon>Alphaproteobacteria</taxon>
        <taxon>Sphingomonadales</taxon>
        <taxon>Sphingomonadaceae</taxon>
        <taxon>Sphingomonas</taxon>
    </lineage>
</organism>
<dbReference type="Proteomes" id="UP000033202">
    <property type="component" value="Unassembled WGS sequence"/>
</dbReference>
<dbReference type="AlphaFoldDB" id="A0A0E9MNG7"/>
<dbReference type="InterPro" id="IPR029061">
    <property type="entry name" value="THDP-binding"/>
</dbReference>